<accession>A0A915DZV5</accession>
<dbReference type="AlphaFoldDB" id="A0A915DZV5"/>
<protein>
    <submittedName>
        <fullName evidence="2">Uncharacterized protein</fullName>
    </submittedName>
</protein>
<name>A0A915DZV5_9BILA</name>
<evidence type="ECO:0000313" key="1">
    <source>
        <dbReference type="Proteomes" id="UP000887574"/>
    </source>
</evidence>
<dbReference type="Proteomes" id="UP000887574">
    <property type="component" value="Unplaced"/>
</dbReference>
<keyword evidence="1" id="KW-1185">Reference proteome</keyword>
<reference evidence="2" key="1">
    <citation type="submission" date="2022-11" db="UniProtKB">
        <authorList>
            <consortium name="WormBaseParasite"/>
        </authorList>
    </citation>
    <scope>IDENTIFICATION</scope>
</reference>
<sequence>MSLKFPFQRTKSNTFIPDSDESTSTSSKLQAQLKLTRKSISEATHPILPAIHTSSGKKKTMDPAALLLKAALDQPFLEQAIIPLHLFTPNVENLKIEDDQLDCWFTNVEECLKELETCQCSIVEQSKELTTMLSRFELGSLSGMSDKNYCITNADLSPIAFNHFKNLKDRLSLFSITCQAMADTAAEFVLLAAETHHSKQHPAPHEEHETEVNSLNPVSEDWENEQEEYFDALDLGPVGEEIGFQERREEDMLEKSLPTNISNGFLTHQHKPVQQRRKRVPFRPISSINYLSLMKNCIGKDLSKMAMPVSV</sequence>
<proteinExistence type="predicted"/>
<evidence type="ECO:0000313" key="2">
    <source>
        <dbReference type="WBParaSite" id="jg25206"/>
    </source>
</evidence>
<organism evidence="1 2">
    <name type="scientific">Ditylenchus dipsaci</name>
    <dbReference type="NCBI Taxonomy" id="166011"/>
    <lineage>
        <taxon>Eukaryota</taxon>
        <taxon>Metazoa</taxon>
        <taxon>Ecdysozoa</taxon>
        <taxon>Nematoda</taxon>
        <taxon>Chromadorea</taxon>
        <taxon>Rhabditida</taxon>
        <taxon>Tylenchina</taxon>
        <taxon>Tylenchomorpha</taxon>
        <taxon>Sphaerularioidea</taxon>
        <taxon>Anguinidae</taxon>
        <taxon>Anguininae</taxon>
        <taxon>Ditylenchus</taxon>
    </lineage>
</organism>
<dbReference type="WBParaSite" id="jg25206">
    <property type="protein sequence ID" value="jg25206"/>
    <property type="gene ID" value="jg25206"/>
</dbReference>